<evidence type="ECO:0000256" key="1">
    <source>
        <dbReference type="SAM" id="MobiDB-lite"/>
    </source>
</evidence>
<dbReference type="AlphaFoldDB" id="A0A9K3CN74"/>
<organism evidence="2 3">
    <name type="scientific">Kipferlia bialata</name>
    <dbReference type="NCBI Taxonomy" id="797122"/>
    <lineage>
        <taxon>Eukaryota</taxon>
        <taxon>Metamonada</taxon>
        <taxon>Carpediemonas-like organisms</taxon>
        <taxon>Kipferlia</taxon>
    </lineage>
</organism>
<protein>
    <submittedName>
        <fullName evidence="2">Uncharacterized protein</fullName>
    </submittedName>
</protein>
<dbReference type="EMBL" id="BDIP01000120">
    <property type="protein sequence ID" value="GIQ80191.1"/>
    <property type="molecule type" value="Genomic_DNA"/>
</dbReference>
<comment type="caution">
    <text evidence="2">The sequence shown here is derived from an EMBL/GenBank/DDBJ whole genome shotgun (WGS) entry which is preliminary data.</text>
</comment>
<name>A0A9K3CN74_9EUKA</name>
<dbReference type="Proteomes" id="UP000265618">
    <property type="component" value="Unassembled WGS sequence"/>
</dbReference>
<feature type="compositionally biased region" description="Basic and acidic residues" evidence="1">
    <location>
        <begin position="300"/>
        <end position="319"/>
    </location>
</feature>
<sequence>MGLRPLFREERRCASLNASHAWLLLGHISAKRAICKRMGWNDPFHRAVALACAYSWQGHGETPYETLCRQLAIHIRKFRTRRCITLALRHRAMSRCLAAIATDTRSLTAPPLPPPTRLSAIQQQRIGYAAQGLSLNFGAVPGMVRAAVLEQILLYAVSGEVAALESEGSGGRPSSAYSRSQHSARHGGLGGDYSVTVTRRAENVHPPAQDLVVSPLRRRLMGIPHPPSASSQRGDDSDNEEMSPRGTRGRRAWQAIPAHQAQEEYPVQDPISDSPYDYARTTPATNRPIARLPTPPQPVDRLRQTLRQQKESRLRESRKVARGVLRQRQERERTADMRRRGRSERESLNALLK</sequence>
<accession>A0A9K3CN74</accession>
<feature type="region of interest" description="Disordered" evidence="1">
    <location>
        <begin position="165"/>
        <end position="193"/>
    </location>
</feature>
<reference evidence="2 3" key="1">
    <citation type="journal article" date="2018" name="PLoS ONE">
        <title>The draft genome of Kipferlia bialata reveals reductive genome evolution in fornicate parasites.</title>
        <authorList>
            <person name="Tanifuji G."/>
            <person name="Takabayashi S."/>
            <person name="Kume K."/>
            <person name="Takagi M."/>
            <person name="Nakayama T."/>
            <person name="Kamikawa R."/>
            <person name="Inagaki Y."/>
            <person name="Hashimoto T."/>
        </authorList>
    </citation>
    <scope>NUCLEOTIDE SEQUENCE [LARGE SCALE GENOMIC DNA]</scope>
    <source>
        <strain evidence="2">NY0173</strain>
    </source>
</reference>
<evidence type="ECO:0000313" key="2">
    <source>
        <dbReference type="EMBL" id="GIQ80191.1"/>
    </source>
</evidence>
<evidence type="ECO:0000313" key="3">
    <source>
        <dbReference type="Proteomes" id="UP000265618"/>
    </source>
</evidence>
<proteinExistence type="predicted"/>
<keyword evidence="3" id="KW-1185">Reference proteome</keyword>
<gene>
    <name evidence="2" type="ORF">KIPB_000950</name>
</gene>
<feature type="region of interest" description="Disordered" evidence="1">
    <location>
        <begin position="220"/>
        <end position="353"/>
    </location>
</feature>
<feature type="compositionally biased region" description="Basic and acidic residues" evidence="1">
    <location>
        <begin position="327"/>
        <end position="347"/>
    </location>
</feature>